<dbReference type="RefSeq" id="WP_120323276.1">
    <property type="nucleotide sequence ID" value="NZ_RAPF01000001.1"/>
</dbReference>
<dbReference type="Proteomes" id="UP000284395">
    <property type="component" value="Unassembled WGS sequence"/>
</dbReference>
<accession>A0A420ERR6</accession>
<organism evidence="1 2">
    <name type="scientific">Altericroceibacterium spongiae</name>
    <dbReference type="NCBI Taxonomy" id="2320269"/>
    <lineage>
        <taxon>Bacteria</taxon>
        <taxon>Pseudomonadati</taxon>
        <taxon>Pseudomonadota</taxon>
        <taxon>Alphaproteobacteria</taxon>
        <taxon>Sphingomonadales</taxon>
        <taxon>Erythrobacteraceae</taxon>
        <taxon>Altericroceibacterium</taxon>
    </lineage>
</organism>
<proteinExistence type="predicted"/>
<gene>
    <name evidence="1" type="ORF">D6851_02560</name>
</gene>
<reference evidence="1 2" key="1">
    <citation type="submission" date="2018-09" db="EMBL/GenBank/DDBJ databases">
        <title>Altererythrobacter spongiae sp. nov., isolated from a marine sponge.</title>
        <authorList>
            <person name="Zhuang L."/>
            <person name="Luo L."/>
        </authorList>
    </citation>
    <scope>NUCLEOTIDE SEQUENCE [LARGE SCALE GENOMIC DNA]</scope>
    <source>
        <strain evidence="1 2">HN-Y73</strain>
    </source>
</reference>
<evidence type="ECO:0000313" key="2">
    <source>
        <dbReference type="Proteomes" id="UP000284395"/>
    </source>
</evidence>
<protein>
    <submittedName>
        <fullName evidence="1">Uncharacterized protein</fullName>
    </submittedName>
</protein>
<dbReference type="AlphaFoldDB" id="A0A420ERR6"/>
<keyword evidence="2" id="KW-1185">Reference proteome</keyword>
<name>A0A420ERR6_9SPHN</name>
<evidence type="ECO:0000313" key="1">
    <source>
        <dbReference type="EMBL" id="RKF23372.1"/>
    </source>
</evidence>
<dbReference type="EMBL" id="RAPF01000001">
    <property type="protein sequence ID" value="RKF23372.1"/>
    <property type="molecule type" value="Genomic_DNA"/>
</dbReference>
<sequence length="96" mass="10075">MQICTFTGARMLGAPKGWDQKLDGMCGILPVADEVDVQSGHNFMYSVWKPTPEQLEALNNGGAIRLGICGESHPVINMGVLTPETCTAAGVEVAAG</sequence>
<comment type="caution">
    <text evidence="1">The sequence shown here is derived from an EMBL/GenBank/DDBJ whole genome shotgun (WGS) entry which is preliminary data.</text>
</comment>
<dbReference type="OrthoDB" id="8241168at2"/>